<dbReference type="EMBL" id="NHSF01000012">
    <property type="protein sequence ID" value="MBK5929311.1"/>
    <property type="molecule type" value="Genomic_DNA"/>
</dbReference>
<dbReference type="RefSeq" id="WP_201243662.1">
    <property type="nucleotide sequence ID" value="NZ_NHSF01000012.1"/>
</dbReference>
<protein>
    <submittedName>
        <fullName evidence="1">Uncharacterized protein</fullName>
    </submittedName>
</protein>
<organism evidence="1 2">
    <name type="scientific">Halochromatium salexigens</name>
    <name type="common">Chromatium salexigens</name>
    <dbReference type="NCBI Taxonomy" id="49447"/>
    <lineage>
        <taxon>Bacteria</taxon>
        <taxon>Pseudomonadati</taxon>
        <taxon>Pseudomonadota</taxon>
        <taxon>Gammaproteobacteria</taxon>
        <taxon>Chromatiales</taxon>
        <taxon>Chromatiaceae</taxon>
        <taxon>Halochromatium</taxon>
    </lineage>
</organism>
<reference evidence="1" key="2">
    <citation type="journal article" date="2020" name="Microorganisms">
        <title>Osmotic Adaptation and Compatible Solute Biosynthesis of Phototrophic Bacteria as Revealed from Genome Analyses.</title>
        <authorList>
            <person name="Imhoff J.F."/>
            <person name="Rahn T."/>
            <person name="Kunzel S."/>
            <person name="Keller A."/>
            <person name="Neulinger S.C."/>
        </authorList>
    </citation>
    <scope>NUCLEOTIDE SEQUENCE</scope>
    <source>
        <strain evidence="1">DSM 4395</strain>
    </source>
</reference>
<dbReference type="InterPro" id="IPR045615">
    <property type="entry name" value="DUF6447"/>
</dbReference>
<dbReference type="AlphaFoldDB" id="A0AAJ0XEG7"/>
<sequence length="72" mass="8015">MAEENQTITIDGAHYELGTLSDEARSQIVNLRATDQEIEHLKRQLAICQTARAAYAKSLRDHLGDAQQATPH</sequence>
<evidence type="ECO:0000313" key="1">
    <source>
        <dbReference type="EMBL" id="MBK5929311.1"/>
    </source>
</evidence>
<reference evidence="1" key="1">
    <citation type="submission" date="2017-05" db="EMBL/GenBank/DDBJ databases">
        <authorList>
            <person name="Imhoff J.F."/>
            <person name="Rahn T."/>
            <person name="Kuenzel S."/>
            <person name="Neulinger S.C."/>
        </authorList>
    </citation>
    <scope>NUCLEOTIDE SEQUENCE</scope>
    <source>
        <strain evidence="1">DSM 4395</strain>
    </source>
</reference>
<dbReference type="Pfam" id="PF20045">
    <property type="entry name" value="DUF6447"/>
    <property type="match status" value="1"/>
</dbReference>
<name>A0AAJ0XEG7_HALSE</name>
<comment type="caution">
    <text evidence="1">The sequence shown here is derived from an EMBL/GenBank/DDBJ whole genome shotgun (WGS) entry which is preliminary data.</text>
</comment>
<accession>A0AAJ0XEG7</accession>
<evidence type="ECO:0000313" key="2">
    <source>
        <dbReference type="Proteomes" id="UP001296967"/>
    </source>
</evidence>
<gene>
    <name evidence="1" type="ORF">CCR82_01855</name>
</gene>
<proteinExistence type="predicted"/>
<keyword evidence="2" id="KW-1185">Reference proteome</keyword>
<dbReference type="Proteomes" id="UP001296967">
    <property type="component" value="Unassembled WGS sequence"/>
</dbReference>